<dbReference type="AlphaFoldDB" id="A0A9D3NK01"/>
<evidence type="ECO:0000256" key="1">
    <source>
        <dbReference type="SAM" id="MobiDB-lite"/>
    </source>
</evidence>
<comment type="caution">
    <text evidence="2">The sequence shown here is derived from an EMBL/GenBank/DDBJ whole genome shotgun (WGS) entry which is preliminary data.</text>
</comment>
<feature type="compositionally biased region" description="Basic and acidic residues" evidence="1">
    <location>
        <begin position="9"/>
        <end position="20"/>
    </location>
</feature>
<dbReference type="EMBL" id="JAHKSW010000013">
    <property type="protein sequence ID" value="KAG7324971.1"/>
    <property type="molecule type" value="Genomic_DNA"/>
</dbReference>
<evidence type="ECO:0000313" key="3">
    <source>
        <dbReference type="Proteomes" id="UP000824219"/>
    </source>
</evidence>
<gene>
    <name evidence="2" type="ORF">KOW79_011287</name>
</gene>
<dbReference type="Proteomes" id="UP000824219">
    <property type="component" value="Linkage Group LG13"/>
</dbReference>
<accession>A0A9D3NK01</accession>
<reference evidence="2 3" key="1">
    <citation type="submission" date="2021-06" db="EMBL/GenBank/DDBJ databases">
        <title>Chromosome-level genome assembly of the red-tail catfish (Hemibagrus wyckioides).</title>
        <authorList>
            <person name="Shao F."/>
        </authorList>
    </citation>
    <scope>NUCLEOTIDE SEQUENCE [LARGE SCALE GENOMIC DNA]</scope>
    <source>
        <strain evidence="2">EC202008001</strain>
        <tissue evidence="2">Blood</tissue>
    </source>
</reference>
<feature type="region of interest" description="Disordered" evidence="1">
    <location>
        <begin position="105"/>
        <end position="128"/>
    </location>
</feature>
<feature type="region of interest" description="Disordered" evidence="1">
    <location>
        <begin position="1"/>
        <end position="47"/>
    </location>
</feature>
<protein>
    <submittedName>
        <fullName evidence="2">Uncharacterized protein</fullName>
    </submittedName>
</protein>
<proteinExistence type="predicted"/>
<organism evidence="2 3">
    <name type="scientific">Hemibagrus wyckioides</name>
    <dbReference type="NCBI Taxonomy" id="337641"/>
    <lineage>
        <taxon>Eukaryota</taxon>
        <taxon>Metazoa</taxon>
        <taxon>Chordata</taxon>
        <taxon>Craniata</taxon>
        <taxon>Vertebrata</taxon>
        <taxon>Euteleostomi</taxon>
        <taxon>Actinopterygii</taxon>
        <taxon>Neopterygii</taxon>
        <taxon>Teleostei</taxon>
        <taxon>Ostariophysi</taxon>
        <taxon>Siluriformes</taxon>
        <taxon>Bagridae</taxon>
        <taxon>Hemibagrus</taxon>
    </lineage>
</organism>
<sequence length="151" mass="17188">MDQMILQEVQEKRKMAEDKAKKRRLKTKVKKRGATCSESEKGKKEDVQVPELMRKIEHVVAKNKSCPFQLEKEIRERFERKCSIVNNGTEQKMLQGSMHIIQPSMGDDCYYDDDDDDDDDKSSGFGSALSLQLGTSSISSLRGRSHSTNSL</sequence>
<name>A0A9D3NK01_9TELE</name>
<feature type="compositionally biased region" description="Basic and acidic residues" evidence="1">
    <location>
        <begin position="38"/>
        <end position="47"/>
    </location>
</feature>
<evidence type="ECO:0000313" key="2">
    <source>
        <dbReference type="EMBL" id="KAG7324971.1"/>
    </source>
</evidence>
<keyword evidence="3" id="KW-1185">Reference proteome</keyword>
<feature type="compositionally biased region" description="Basic residues" evidence="1">
    <location>
        <begin position="21"/>
        <end position="33"/>
    </location>
</feature>
<feature type="compositionally biased region" description="Acidic residues" evidence="1">
    <location>
        <begin position="109"/>
        <end position="120"/>
    </location>
</feature>